<dbReference type="InterPro" id="IPR016032">
    <property type="entry name" value="Sig_transdc_resp-reg_C-effctor"/>
</dbReference>
<keyword evidence="7" id="KW-1185">Reference proteome</keyword>
<evidence type="ECO:0000259" key="5">
    <source>
        <dbReference type="PROSITE" id="PS50110"/>
    </source>
</evidence>
<sequence>MGRIRILLADDHPMICAGFQKILEPHYEVVGCVKDGLALLEAVEELKPDVVLVDIGMPLLNGLDAAREIKRREPRMKLIFLTMNSDADIAAQALKVGARGYLLKTSESSELLRAVHDVVQGLSYVTPQISQAIEENFIRDPNGMHRSKHLTSRQCEVLQMLAEGRSMKEIAYVLRIAHRTVRFHKSQIVEELGITTNSELVQYAMKHGMISSS</sequence>
<dbReference type="PANTHER" id="PTHR43214">
    <property type="entry name" value="TWO-COMPONENT RESPONSE REGULATOR"/>
    <property type="match status" value="1"/>
</dbReference>
<dbReference type="GO" id="GO:0006355">
    <property type="term" value="P:regulation of DNA-templated transcription"/>
    <property type="evidence" value="ECO:0007669"/>
    <property type="project" value="InterPro"/>
</dbReference>
<dbReference type="PROSITE" id="PS50043">
    <property type="entry name" value="HTH_LUXR_2"/>
    <property type="match status" value="1"/>
</dbReference>
<dbReference type="Proteomes" id="UP000292958">
    <property type="component" value="Unassembled WGS sequence"/>
</dbReference>
<dbReference type="InterPro" id="IPR011006">
    <property type="entry name" value="CheY-like_superfamily"/>
</dbReference>
<dbReference type="InterPro" id="IPR058245">
    <property type="entry name" value="NreC/VraR/RcsB-like_REC"/>
</dbReference>
<dbReference type="SMART" id="SM00421">
    <property type="entry name" value="HTH_LUXR"/>
    <property type="match status" value="1"/>
</dbReference>
<dbReference type="Gene3D" id="1.10.10.10">
    <property type="entry name" value="Winged helix-like DNA-binding domain superfamily/Winged helix DNA-binding domain"/>
    <property type="match status" value="1"/>
</dbReference>
<dbReference type="EMBL" id="SHKW01000001">
    <property type="protein sequence ID" value="RZU39913.1"/>
    <property type="molecule type" value="Genomic_DNA"/>
</dbReference>
<evidence type="ECO:0000313" key="7">
    <source>
        <dbReference type="Proteomes" id="UP000292958"/>
    </source>
</evidence>
<dbReference type="InterPro" id="IPR036388">
    <property type="entry name" value="WH-like_DNA-bd_sf"/>
</dbReference>
<dbReference type="Pfam" id="PF00072">
    <property type="entry name" value="Response_reg"/>
    <property type="match status" value="1"/>
</dbReference>
<dbReference type="OrthoDB" id="128851at2"/>
<dbReference type="PANTHER" id="PTHR43214:SF43">
    <property type="entry name" value="TWO-COMPONENT RESPONSE REGULATOR"/>
    <property type="match status" value="1"/>
</dbReference>
<dbReference type="SUPFAM" id="SSF46894">
    <property type="entry name" value="C-terminal effector domain of the bipartite response regulators"/>
    <property type="match status" value="1"/>
</dbReference>
<dbReference type="Pfam" id="PF00196">
    <property type="entry name" value="GerE"/>
    <property type="match status" value="1"/>
</dbReference>
<feature type="domain" description="Response regulatory" evidence="5">
    <location>
        <begin position="5"/>
        <end position="119"/>
    </location>
</feature>
<protein>
    <submittedName>
        <fullName evidence="6">LuxR family two component transcriptional regulator</fullName>
    </submittedName>
</protein>
<dbReference type="CDD" id="cd17535">
    <property type="entry name" value="REC_NarL-like"/>
    <property type="match status" value="1"/>
</dbReference>
<reference evidence="6 7" key="1">
    <citation type="submission" date="2019-02" db="EMBL/GenBank/DDBJ databases">
        <title>Genomic Encyclopedia of Archaeal and Bacterial Type Strains, Phase II (KMG-II): from individual species to whole genera.</title>
        <authorList>
            <person name="Goeker M."/>
        </authorList>
    </citation>
    <scope>NUCLEOTIDE SEQUENCE [LARGE SCALE GENOMIC DNA]</scope>
    <source>
        <strain evidence="6 7">DSM 18101</strain>
    </source>
</reference>
<name>A0A4Q7YSJ2_9BACT</name>
<dbReference type="InterPro" id="IPR000792">
    <property type="entry name" value="Tscrpt_reg_LuxR_C"/>
</dbReference>
<keyword evidence="1 3" id="KW-0597">Phosphoprotein</keyword>
<dbReference type="InterPro" id="IPR001789">
    <property type="entry name" value="Sig_transdc_resp-reg_receiver"/>
</dbReference>
<dbReference type="SUPFAM" id="SSF52172">
    <property type="entry name" value="CheY-like"/>
    <property type="match status" value="1"/>
</dbReference>
<evidence type="ECO:0000256" key="3">
    <source>
        <dbReference type="PROSITE-ProRule" id="PRU00169"/>
    </source>
</evidence>
<dbReference type="GO" id="GO:0000160">
    <property type="term" value="P:phosphorelay signal transduction system"/>
    <property type="evidence" value="ECO:0007669"/>
    <property type="project" value="InterPro"/>
</dbReference>
<dbReference type="PRINTS" id="PR00038">
    <property type="entry name" value="HTHLUXR"/>
</dbReference>
<dbReference type="AlphaFoldDB" id="A0A4Q7YSJ2"/>
<accession>A0A4Q7YSJ2</accession>
<feature type="modified residue" description="4-aspartylphosphate" evidence="3">
    <location>
        <position position="54"/>
    </location>
</feature>
<comment type="caution">
    <text evidence="6">The sequence shown here is derived from an EMBL/GenBank/DDBJ whole genome shotgun (WGS) entry which is preliminary data.</text>
</comment>
<dbReference type="InterPro" id="IPR039420">
    <property type="entry name" value="WalR-like"/>
</dbReference>
<organism evidence="6 7">
    <name type="scientific">Edaphobacter modestus</name>
    <dbReference type="NCBI Taxonomy" id="388466"/>
    <lineage>
        <taxon>Bacteria</taxon>
        <taxon>Pseudomonadati</taxon>
        <taxon>Acidobacteriota</taxon>
        <taxon>Terriglobia</taxon>
        <taxon>Terriglobales</taxon>
        <taxon>Acidobacteriaceae</taxon>
        <taxon>Edaphobacter</taxon>
    </lineage>
</organism>
<dbReference type="PROSITE" id="PS50110">
    <property type="entry name" value="RESPONSE_REGULATORY"/>
    <property type="match status" value="1"/>
</dbReference>
<evidence type="ECO:0000256" key="2">
    <source>
        <dbReference type="ARBA" id="ARBA00023125"/>
    </source>
</evidence>
<dbReference type="Gene3D" id="3.40.50.2300">
    <property type="match status" value="1"/>
</dbReference>
<evidence type="ECO:0000259" key="4">
    <source>
        <dbReference type="PROSITE" id="PS50043"/>
    </source>
</evidence>
<evidence type="ECO:0000256" key="1">
    <source>
        <dbReference type="ARBA" id="ARBA00022553"/>
    </source>
</evidence>
<dbReference type="GO" id="GO:0003677">
    <property type="term" value="F:DNA binding"/>
    <property type="evidence" value="ECO:0007669"/>
    <property type="project" value="UniProtKB-KW"/>
</dbReference>
<keyword evidence="2" id="KW-0238">DNA-binding</keyword>
<dbReference type="RefSeq" id="WP_130418057.1">
    <property type="nucleotide sequence ID" value="NZ_SHKW01000001.1"/>
</dbReference>
<evidence type="ECO:0000313" key="6">
    <source>
        <dbReference type="EMBL" id="RZU39913.1"/>
    </source>
</evidence>
<feature type="domain" description="HTH luxR-type" evidence="4">
    <location>
        <begin position="143"/>
        <end position="208"/>
    </location>
</feature>
<proteinExistence type="predicted"/>
<dbReference type="CDD" id="cd06170">
    <property type="entry name" value="LuxR_C_like"/>
    <property type="match status" value="1"/>
</dbReference>
<dbReference type="SMART" id="SM00448">
    <property type="entry name" value="REC"/>
    <property type="match status" value="1"/>
</dbReference>
<gene>
    <name evidence="6" type="ORF">BDD14_1314</name>
</gene>